<dbReference type="PRINTS" id="PR00778">
    <property type="entry name" value="HTHARSR"/>
</dbReference>
<dbReference type="SUPFAM" id="SSF46785">
    <property type="entry name" value="Winged helix' DNA-binding domain"/>
    <property type="match status" value="1"/>
</dbReference>
<sequence length="232" mass="25013">MTSREPSFAGVAALMGDPARANILAALMDGRALTAKELAHAAGVSASTASEHLAKLVDGGILDVVHQGRFRYFRLANSLVASAIESLMVLSGDRPPRRRMSASRGGEPLRVARTCYDHLAGKLGVALMDRLLTQGHLHPDLADYQVSHRGQAFFDELGVDLASASGQKRHFARSCLDWSERRPHLAGSLGAALGARCFEIGWLERQRDSRALVITAAGRRGFRDSFGIEILA</sequence>
<name>A0A5J6MKG0_9PROT</name>
<dbReference type="PANTHER" id="PTHR39168">
    <property type="entry name" value="TRANSCRIPTIONAL REGULATOR-RELATED"/>
    <property type="match status" value="1"/>
</dbReference>
<accession>A0A5J6MKG0</accession>
<dbReference type="SMART" id="SM00418">
    <property type="entry name" value="HTH_ARSR"/>
    <property type="match status" value="1"/>
</dbReference>
<dbReference type="CDD" id="cd00090">
    <property type="entry name" value="HTH_ARSR"/>
    <property type="match status" value="1"/>
</dbReference>
<feature type="domain" description="HTH arsR-type" evidence="1">
    <location>
        <begin position="1"/>
        <end position="95"/>
    </location>
</feature>
<organism evidence="2 3">
    <name type="scientific">Hypericibacter terrae</name>
    <dbReference type="NCBI Taxonomy" id="2602015"/>
    <lineage>
        <taxon>Bacteria</taxon>
        <taxon>Pseudomonadati</taxon>
        <taxon>Pseudomonadota</taxon>
        <taxon>Alphaproteobacteria</taxon>
        <taxon>Rhodospirillales</taxon>
        <taxon>Dongiaceae</taxon>
        <taxon>Hypericibacter</taxon>
    </lineage>
</organism>
<dbReference type="OrthoDB" id="9797716at2"/>
<dbReference type="GO" id="GO:0046686">
    <property type="term" value="P:response to cadmium ion"/>
    <property type="evidence" value="ECO:0007669"/>
    <property type="project" value="TreeGrafter"/>
</dbReference>
<dbReference type="InterPro" id="IPR036388">
    <property type="entry name" value="WH-like_DNA-bd_sf"/>
</dbReference>
<evidence type="ECO:0000313" key="2">
    <source>
        <dbReference type="EMBL" id="QEX17681.1"/>
    </source>
</evidence>
<dbReference type="GO" id="GO:0010288">
    <property type="term" value="P:response to lead ion"/>
    <property type="evidence" value="ECO:0007669"/>
    <property type="project" value="TreeGrafter"/>
</dbReference>
<dbReference type="InterPro" id="IPR052543">
    <property type="entry name" value="HTH_Metal-responsive_Reg"/>
</dbReference>
<dbReference type="InterPro" id="IPR036390">
    <property type="entry name" value="WH_DNA-bd_sf"/>
</dbReference>
<gene>
    <name evidence="2" type="ORF">FRZ44_29840</name>
</gene>
<dbReference type="KEGG" id="htq:FRZ44_29840"/>
<reference evidence="2 3" key="1">
    <citation type="submission" date="2019-08" db="EMBL/GenBank/DDBJ databases">
        <title>Hyperibacter terrae gen. nov., sp. nov. and Hyperibacter viscosus sp. nov., two new members in the family Rhodospirillaceae isolated from the rhizosphere of Hypericum perforatum.</title>
        <authorList>
            <person name="Noviana Z."/>
        </authorList>
    </citation>
    <scope>NUCLEOTIDE SEQUENCE [LARGE SCALE GENOMIC DNA]</scope>
    <source>
        <strain evidence="2 3">R5913</strain>
    </source>
</reference>
<proteinExistence type="predicted"/>
<dbReference type="PROSITE" id="PS50987">
    <property type="entry name" value="HTH_ARSR_2"/>
    <property type="match status" value="1"/>
</dbReference>
<dbReference type="GO" id="GO:0003700">
    <property type="term" value="F:DNA-binding transcription factor activity"/>
    <property type="evidence" value="ECO:0007669"/>
    <property type="project" value="InterPro"/>
</dbReference>
<dbReference type="Pfam" id="PF12840">
    <property type="entry name" value="HTH_20"/>
    <property type="match status" value="1"/>
</dbReference>
<dbReference type="NCBIfam" id="NF033788">
    <property type="entry name" value="HTH_metalloreg"/>
    <property type="match status" value="1"/>
</dbReference>
<evidence type="ECO:0000313" key="3">
    <source>
        <dbReference type="Proteomes" id="UP000326202"/>
    </source>
</evidence>
<evidence type="ECO:0000259" key="1">
    <source>
        <dbReference type="PROSITE" id="PS50987"/>
    </source>
</evidence>
<dbReference type="GO" id="GO:0032791">
    <property type="term" value="F:lead ion binding"/>
    <property type="evidence" value="ECO:0007669"/>
    <property type="project" value="TreeGrafter"/>
</dbReference>
<dbReference type="GO" id="GO:0097063">
    <property type="term" value="F:cadmium ion sensor activity"/>
    <property type="evidence" value="ECO:0007669"/>
    <property type="project" value="TreeGrafter"/>
</dbReference>
<dbReference type="PANTHER" id="PTHR39168:SF1">
    <property type="entry name" value="TRANSCRIPTIONAL REGULATORY PROTEIN"/>
    <property type="match status" value="1"/>
</dbReference>
<dbReference type="EMBL" id="CP042906">
    <property type="protein sequence ID" value="QEX17681.1"/>
    <property type="molecule type" value="Genomic_DNA"/>
</dbReference>
<dbReference type="InterPro" id="IPR011991">
    <property type="entry name" value="ArsR-like_HTH"/>
</dbReference>
<dbReference type="GO" id="GO:0003677">
    <property type="term" value="F:DNA binding"/>
    <property type="evidence" value="ECO:0007669"/>
    <property type="project" value="TreeGrafter"/>
</dbReference>
<dbReference type="AlphaFoldDB" id="A0A5J6MKG0"/>
<protein>
    <submittedName>
        <fullName evidence="2">Transcriptional regulator</fullName>
    </submittedName>
</protein>
<dbReference type="InterPro" id="IPR001845">
    <property type="entry name" value="HTH_ArsR_DNA-bd_dom"/>
</dbReference>
<dbReference type="RefSeq" id="WP_151177917.1">
    <property type="nucleotide sequence ID" value="NZ_CP042906.1"/>
</dbReference>
<dbReference type="Proteomes" id="UP000326202">
    <property type="component" value="Chromosome"/>
</dbReference>
<dbReference type="Gene3D" id="1.10.10.10">
    <property type="entry name" value="Winged helix-like DNA-binding domain superfamily/Winged helix DNA-binding domain"/>
    <property type="match status" value="1"/>
</dbReference>
<keyword evidence="3" id="KW-1185">Reference proteome</keyword>